<keyword evidence="9" id="KW-1133">Transmembrane helix</keyword>
<feature type="transmembrane region" description="Helical" evidence="9">
    <location>
        <begin position="24"/>
        <end position="43"/>
    </location>
</feature>
<sequence>MRSWDDPRGSDIAETASMRGMKSLIGDAVLAALVTLVGIFGTFGADRWTATAHRPVDAIGVGLVVATGLVLVLRRRRPVATLLVAAALTATYLVLGYTYGPILLALLIAVYSVARHRPPATSVPTALAALLMLLVHIFTSGATLPGVFGVIPGSAWVVVPFAVGLAIRLQREAAARARAETLRQRVDDERLRIAQEVHDVVGHGLAAIKMQADVALHVLPKKPEQAEVALEAISRTSSDALEELRATLAVVRRTASQGPAPGLARLDDLRKRMGEAGVQVQLTTTGEPRELPAPVDLTGYRILQESLTNVLRHSDDKRASVTLDYAPDALVITVANPLAGSPGDGGGLGVPGMRQRVAALGGEFTAGPTGDGRFEVHARLPTEGHP</sequence>
<keyword evidence="4" id="KW-0808">Transferase</keyword>
<evidence type="ECO:0000259" key="11">
    <source>
        <dbReference type="Pfam" id="PF23539"/>
    </source>
</evidence>
<evidence type="ECO:0000256" key="1">
    <source>
        <dbReference type="ARBA" id="ARBA00000085"/>
    </source>
</evidence>
<dbReference type="STRING" id="418495.SAMN05216215_10986"/>
<feature type="domain" description="DUF7134" evidence="11">
    <location>
        <begin position="25"/>
        <end position="170"/>
    </location>
</feature>
<dbReference type="Pfam" id="PF07730">
    <property type="entry name" value="HisKA_3"/>
    <property type="match status" value="1"/>
</dbReference>
<protein>
    <recommendedName>
        <fullName evidence="2">histidine kinase</fullName>
        <ecNumber evidence="2">2.7.13.3</ecNumber>
    </recommendedName>
</protein>
<keyword evidence="6 12" id="KW-0418">Kinase</keyword>
<evidence type="ECO:0000256" key="5">
    <source>
        <dbReference type="ARBA" id="ARBA00022741"/>
    </source>
</evidence>
<proteinExistence type="predicted"/>
<organism evidence="12 13">
    <name type="scientific">Saccharopolyspora shandongensis</name>
    <dbReference type="NCBI Taxonomy" id="418495"/>
    <lineage>
        <taxon>Bacteria</taxon>
        <taxon>Bacillati</taxon>
        <taxon>Actinomycetota</taxon>
        <taxon>Actinomycetes</taxon>
        <taxon>Pseudonocardiales</taxon>
        <taxon>Pseudonocardiaceae</taxon>
        <taxon>Saccharopolyspora</taxon>
    </lineage>
</organism>
<dbReference type="Pfam" id="PF23539">
    <property type="entry name" value="DUF7134"/>
    <property type="match status" value="1"/>
</dbReference>
<dbReference type="PANTHER" id="PTHR24421:SF10">
    <property type="entry name" value="NITRATE_NITRITE SENSOR PROTEIN NARQ"/>
    <property type="match status" value="1"/>
</dbReference>
<dbReference type="InterPro" id="IPR011712">
    <property type="entry name" value="Sig_transdc_His_kin_sub3_dim/P"/>
</dbReference>
<evidence type="ECO:0000256" key="9">
    <source>
        <dbReference type="SAM" id="Phobius"/>
    </source>
</evidence>
<name>A0A1H3U118_9PSEU</name>
<keyword evidence="8" id="KW-0902">Two-component regulatory system</keyword>
<dbReference type="GO" id="GO:0016020">
    <property type="term" value="C:membrane"/>
    <property type="evidence" value="ECO:0007669"/>
    <property type="project" value="InterPro"/>
</dbReference>
<dbReference type="GO" id="GO:0005524">
    <property type="term" value="F:ATP binding"/>
    <property type="evidence" value="ECO:0007669"/>
    <property type="project" value="UniProtKB-KW"/>
</dbReference>
<dbReference type="PANTHER" id="PTHR24421">
    <property type="entry name" value="NITRATE/NITRITE SENSOR PROTEIN NARX-RELATED"/>
    <property type="match status" value="1"/>
</dbReference>
<feature type="transmembrane region" description="Helical" evidence="9">
    <location>
        <begin position="150"/>
        <end position="169"/>
    </location>
</feature>
<keyword evidence="5" id="KW-0547">Nucleotide-binding</keyword>
<evidence type="ECO:0000256" key="8">
    <source>
        <dbReference type="ARBA" id="ARBA00023012"/>
    </source>
</evidence>
<evidence type="ECO:0000256" key="4">
    <source>
        <dbReference type="ARBA" id="ARBA00022679"/>
    </source>
</evidence>
<keyword evidence="7" id="KW-0067">ATP-binding</keyword>
<comment type="catalytic activity">
    <reaction evidence="1">
        <text>ATP + protein L-histidine = ADP + protein N-phospho-L-histidine.</text>
        <dbReference type="EC" id="2.7.13.3"/>
    </reaction>
</comment>
<evidence type="ECO:0000259" key="10">
    <source>
        <dbReference type="Pfam" id="PF07730"/>
    </source>
</evidence>
<evidence type="ECO:0000256" key="7">
    <source>
        <dbReference type="ARBA" id="ARBA00022840"/>
    </source>
</evidence>
<evidence type="ECO:0000313" key="13">
    <source>
        <dbReference type="Proteomes" id="UP000199529"/>
    </source>
</evidence>
<accession>A0A1H3U118</accession>
<dbReference type="CDD" id="cd16917">
    <property type="entry name" value="HATPase_UhpB-NarQ-NarX-like"/>
    <property type="match status" value="1"/>
</dbReference>
<dbReference type="EMBL" id="FNOK01000098">
    <property type="protein sequence ID" value="SDZ55575.1"/>
    <property type="molecule type" value="Genomic_DNA"/>
</dbReference>
<dbReference type="Gene3D" id="1.20.5.1930">
    <property type="match status" value="1"/>
</dbReference>
<evidence type="ECO:0000256" key="6">
    <source>
        <dbReference type="ARBA" id="ARBA00022777"/>
    </source>
</evidence>
<evidence type="ECO:0000256" key="2">
    <source>
        <dbReference type="ARBA" id="ARBA00012438"/>
    </source>
</evidence>
<feature type="transmembrane region" description="Helical" evidence="9">
    <location>
        <begin position="79"/>
        <end position="111"/>
    </location>
</feature>
<dbReference type="SUPFAM" id="SSF55874">
    <property type="entry name" value="ATPase domain of HSP90 chaperone/DNA topoisomerase II/histidine kinase"/>
    <property type="match status" value="1"/>
</dbReference>
<dbReference type="InterPro" id="IPR055558">
    <property type="entry name" value="DUF7134"/>
</dbReference>
<evidence type="ECO:0000256" key="3">
    <source>
        <dbReference type="ARBA" id="ARBA00022553"/>
    </source>
</evidence>
<dbReference type="Proteomes" id="UP000199529">
    <property type="component" value="Unassembled WGS sequence"/>
</dbReference>
<dbReference type="GO" id="GO:0000155">
    <property type="term" value="F:phosphorelay sensor kinase activity"/>
    <property type="evidence" value="ECO:0007669"/>
    <property type="project" value="InterPro"/>
</dbReference>
<feature type="transmembrane region" description="Helical" evidence="9">
    <location>
        <begin position="55"/>
        <end position="73"/>
    </location>
</feature>
<feature type="domain" description="Signal transduction histidine kinase subgroup 3 dimerisation and phosphoacceptor" evidence="10">
    <location>
        <begin position="189"/>
        <end position="254"/>
    </location>
</feature>
<evidence type="ECO:0000313" key="12">
    <source>
        <dbReference type="EMBL" id="SDZ55575.1"/>
    </source>
</evidence>
<keyword evidence="9" id="KW-0472">Membrane</keyword>
<dbReference type="AlphaFoldDB" id="A0A1H3U118"/>
<keyword evidence="13" id="KW-1185">Reference proteome</keyword>
<dbReference type="Gene3D" id="3.30.565.10">
    <property type="entry name" value="Histidine kinase-like ATPase, C-terminal domain"/>
    <property type="match status" value="1"/>
</dbReference>
<dbReference type="InterPro" id="IPR036890">
    <property type="entry name" value="HATPase_C_sf"/>
</dbReference>
<keyword evidence="9" id="KW-0812">Transmembrane</keyword>
<reference evidence="13" key="1">
    <citation type="submission" date="2016-10" db="EMBL/GenBank/DDBJ databases">
        <authorList>
            <person name="Varghese N."/>
            <person name="Submissions S."/>
        </authorList>
    </citation>
    <scope>NUCLEOTIDE SEQUENCE [LARGE SCALE GENOMIC DNA]</scope>
    <source>
        <strain evidence="13">CGMCC 4.3530</strain>
    </source>
</reference>
<dbReference type="EC" id="2.7.13.3" evidence="2"/>
<gene>
    <name evidence="12" type="ORF">SAMN05216215_10986</name>
</gene>
<dbReference type="GO" id="GO:0046983">
    <property type="term" value="F:protein dimerization activity"/>
    <property type="evidence" value="ECO:0007669"/>
    <property type="project" value="InterPro"/>
</dbReference>
<feature type="transmembrane region" description="Helical" evidence="9">
    <location>
        <begin position="123"/>
        <end position="144"/>
    </location>
</feature>
<dbReference type="InterPro" id="IPR050482">
    <property type="entry name" value="Sensor_HK_TwoCompSys"/>
</dbReference>
<keyword evidence="3" id="KW-0597">Phosphoprotein</keyword>